<dbReference type="RefSeq" id="WP_037053475.1">
    <property type="nucleotide sequence ID" value="NZ_JAPJDY010000002.1"/>
</dbReference>
<name>A0ABT9I1K4_9GAMM</name>
<organism evidence="1 2">
    <name type="scientific">Rheinheimera baltica</name>
    <dbReference type="NCBI Taxonomy" id="67576"/>
    <lineage>
        <taxon>Bacteria</taxon>
        <taxon>Pseudomonadati</taxon>
        <taxon>Pseudomonadota</taxon>
        <taxon>Gammaproteobacteria</taxon>
        <taxon>Chromatiales</taxon>
        <taxon>Chromatiaceae</taxon>
        <taxon>Rheinheimera</taxon>
    </lineage>
</organism>
<sequence>MAKHAEIVLIYDKDCPACNAYCQIVRVRQSLGELKLVNAREDSDIMQHITAQGLDIDQGMVLKLDENWYYGSDAVYMLSLLSSRSGIFNRLNYHLFKSQRVAKWLYPVLRSCRNLLLKLMRKRKINNLGVSNNDRF</sequence>
<dbReference type="InterPro" id="IPR007263">
    <property type="entry name" value="DCC1-like"/>
</dbReference>
<accession>A0ABT9I1K4</accession>
<proteinExistence type="predicted"/>
<dbReference type="Pfam" id="PF04134">
    <property type="entry name" value="DCC1-like"/>
    <property type="match status" value="1"/>
</dbReference>
<dbReference type="Proteomes" id="UP001231109">
    <property type="component" value="Unassembled WGS sequence"/>
</dbReference>
<evidence type="ECO:0000313" key="1">
    <source>
        <dbReference type="EMBL" id="MDP5137264.1"/>
    </source>
</evidence>
<comment type="caution">
    <text evidence="1">The sequence shown here is derived from an EMBL/GenBank/DDBJ whole genome shotgun (WGS) entry which is preliminary data.</text>
</comment>
<keyword evidence="2" id="KW-1185">Reference proteome</keyword>
<dbReference type="EMBL" id="JAPJDZ010000043">
    <property type="protein sequence ID" value="MDP5137264.1"/>
    <property type="molecule type" value="Genomic_DNA"/>
</dbReference>
<reference evidence="1 2" key="1">
    <citation type="submission" date="2022-11" db="EMBL/GenBank/DDBJ databases">
        <title>Viruses from the air-sea interface of a natural surface slick.</title>
        <authorList>
            <person name="Rahlff J."/>
            <person name="Holmfeldt K."/>
        </authorList>
    </citation>
    <scope>NUCLEOTIDE SEQUENCE [LARGE SCALE GENOMIC DNA]</scope>
    <source>
        <strain evidence="1 2">SMS4</strain>
    </source>
</reference>
<protein>
    <submittedName>
        <fullName evidence="1">DCC1-like thiol-disulfide oxidoreductase family protein</fullName>
    </submittedName>
</protein>
<gene>
    <name evidence="1" type="ORF">ORJ04_15015</name>
</gene>
<evidence type="ECO:0000313" key="2">
    <source>
        <dbReference type="Proteomes" id="UP001231109"/>
    </source>
</evidence>